<keyword evidence="1 3" id="KW-0689">Ribosomal protein</keyword>
<dbReference type="NCBIfam" id="NF001981">
    <property type="entry name" value="PRK00773.1-1"/>
    <property type="match status" value="1"/>
</dbReference>
<dbReference type="InterPro" id="IPR023573">
    <property type="entry name" value="Ribosomal_eL20_dom"/>
</dbReference>
<protein>
    <recommendedName>
        <fullName evidence="3">Large ribosomal subunit protein eL20</fullName>
    </recommendedName>
</protein>
<dbReference type="EMBL" id="DRYK01000009">
    <property type="protein sequence ID" value="HHP67228.1"/>
    <property type="molecule type" value="Genomic_DNA"/>
</dbReference>
<dbReference type="Pfam" id="PF01775">
    <property type="entry name" value="Ribosomal_L18A"/>
    <property type="match status" value="1"/>
</dbReference>
<feature type="domain" description="Large ribosomal subunit protein eL20" evidence="4">
    <location>
        <begin position="4"/>
        <end position="63"/>
    </location>
</feature>
<evidence type="ECO:0000259" key="4">
    <source>
        <dbReference type="Pfam" id="PF01775"/>
    </source>
</evidence>
<keyword evidence="3" id="KW-0699">rRNA-binding</keyword>
<keyword evidence="3" id="KW-0694">RNA-binding</keyword>
<comment type="subunit">
    <text evidence="3">Part of the 50S ribosomal subunit. Binds 23S rRNA.</text>
</comment>
<dbReference type="GO" id="GO:0070180">
    <property type="term" value="F:large ribosomal subunit rRNA binding"/>
    <property type="evidence" value="ECO:0007669"/>
    <property type="project" value="UniProtKB-UniRule"/>
</dbReference>
<dbReference type="GO" id="GO:1990904">
    <property type="term" value="C:ribonucleoprotein complex"/>
    <property type="evidence" value="ECO:0007669"/>
    <property type="project" value="UniProtKB-KW"/>
</dbReference>
<dbReference type="AlphaFoldDB" id="A0A7J3XX00"/>
<comment type="similarity">
    <text evidence="3">Belongs to the eukaryotic ribosomal protein eL20 family.</text>
</comment>
<dbReference type="HAMAP" id="MF_00273">
    <property type="entry name" value="Ribosomal_eL20"/>
    <property type="match status" value="1"/>
</dbReference>
<dbReference type="GO" id="GO:0005840">
    <property type="term" value="C:ribosome"/>
    <property type="evidence" value="ECO:0007669"/>
    <property type="project" value="UniProtKB-KW"/>
</dbReference>
<evidence type="ECO:0000313" key="5">
    <source>
        <dbReference type="EMBL" id="HHP67228.1"/>
    </source>
</evidence>
<dbReference type="Gene3D" id="3.10.20.10">
    <property type="match status" value="1"/>
</dbReference>
<gene>
    <name evidence="3" type="primary">rpl18a</name>
    <name evidence="3" type="synonym">rpl20e</name>
    <name evidence="3" type="synonym">rplX</name>
    <name evidence="5" type="ORF">ENM60_00280</name>
</gene>
<organism evidence="5">
    <name type="scientific">Thermogladius calderae</name>
    <dbReference type="NCBI Taxonomy" id="1200300"/>
    <lineage>
        <taxon>Archaea</taxon>
        <taxon>Thermoproteota</taxon>
        <taxon>Thermoprotei</taxon>
        <taxon>Desulfurococcales</taxon>
        <taxon>Desulfurococcaceae</taxon>
        <taxon>Thermogladius</taxon>
    </lineage>
</organism>
<dbReference type="InterPro" id="IPR028877">
    <property type="entry name" value="Ribosomal_eL20"/>
</dbReference>
<comment type="caution">
    <text evidence="5">The sequence shown here is derived from an EMBL/GenBank/DDBJ whole genome shotgun (WGS) entry which is preliminary data.</text>
</comment>
<sequence length="87" mass="10265">MSEVKIFKVTGRMLVSHDRYPTWQKFTKEVRALTKEQALEKVYSILGSNHKLRRKHIVVEEVKEISPEEITRSNVLEFLRVERLVVG</sequence>
<evidence type="ECO:0000256" key="1">
    <source>
        <dbReference type="ARBA" id="ARBA00022980"/>
    </source>
</evidence>
<proteinExistence type="inferred from homology"/>
<evidence type="ECO:0000256" key="2">
    <source>
        <dbReference type="ARBA" id="ARBA00023274"/>
    </source>
</evidence>
<name>A0A7J3XX00_9CREN</name>
<dbReference type="GO" id="GO:0003735">
    <property type="term" value="F:structural constituent of ribosome"/>
    <property type="evidence" value="ECO:0007669"/>
    <property type="project" value="InterPro"/>
</dbReference>
<dbReference type="GO" id="GO:0006412">
    <property type="term" value="P:translation"/>
    <property type="evidence" value="ECO:0007669"/>
    <property type="project" value="UniProtKB-UniRule"/>
</dbReference>
<accession>A0A7J3XX00</accession>
<reference evidence="5" key="1">
    <citation type="journal article" date="2020" name="mSystems">
        <title>Genome- and Community-Level Interaction Insights into Carbon Utilization and Element Cycling Functions of Hydrothermarchaeota in Hydrothermal Sediment.</title>
        <authorList>
            <person name="Zhou Z."/>
            <person name="Liu Y."/>
            <person name="Xu W."/>
            <person name="Pan J."/>
            <person name="Luo Z.H."/>
            <person name="Li M."/>
        </authorList>
    </citation>
    <scope>NUCLEOTIDE SEQUENCE [LARGE SCALE GENOMIC DNA]</scope>
    <source>
        <strain evidence="5">SpSt-110</strain>
    </source>
</reference>
<keyword evidence="2 3" id="KW-0687">Ribonucleoprotein</keyword>
<evidence type="ECO:0000256" key="3">
    <source>
        <dbReference type="HAMAP-Rule" id="MF_00273"/>
    </source>
</evidence>
<dbReference type="SUPFAM" id="SSF160374">
    <property type="entry name" value="RplX-like"/>
    <property type="match status" value="1"/>
</dbReference>